<dbReference type="PANTHER" id="PTHR43038">
    <property type="entry name" value="ATP-BINDING CASSETTE, SUB-FAMILY H, MEMBER 1"/>
    <property type="match status" value="1"/>
</dbReference>
<evidence type="ECO:0000256" key="1">
    <source>
        <dbReference type="ARBA" id="ARBA00022741"/>
    </source>
</evidence>
<evidence type="ECO:0000313" key="4">
    <source>
        <dbReference type="EMBL" id="MBW6392457.1"/>
    </source>
</evidence>
<evidence type="ECO:0000259" key="3">
    <source>
        <dbReference type="PROSITE" id="PS50893"/>
    </source>
</evidence>
<dbReference type="CDD" id="cd03230">
    <property type="entry name" value="ABC_DR_subfamily_A"/>
    <property type="match status" value="1"/>
</dbReference>
<feature type="domain" description="ABC transporter" evidence="3">
    <location>
        <begin position="331"/>
        <end position="560"/>
    </location>
</feature>
<dbReference type="InterPro" id="IPR003593">
    <property type="entry name" value="AAA+_ATPase"/>
</dbReference>
<reference evidence="4 5" key="1">
    <citation type="submission" date="2021-07" db="EMBL/GenBank/DDBJ databases">
        <authorList>
            <person name="So Y."/>
        </authorList>
    </citation>
    <scope>NUCLEOTIDE SEQUENCE [LARGE SCALE GENOMIC DNA]</scope>
    <source>
        <strain evidence="4 5">Y3S6</strain>
    </source>
</reference>
<dbReference type="PANTHER" id="PTHR43038:SF3">
    <property type="entry name" value="ABC TRANSPORTER G FAMILY MEMBER 20 ISOFORM X1"/>
    <property type="match status" value="1"/>
</dbReference>
<dbReference type="PROSITE" id="PS00211">
    <property type="entry name" value="ABC_TRANSPORTER_1"/>
    <property type="match status" value="1"/>
</dbReference>
<dbReference type="InterPro" id="IPR017871">
    <property type="entry name" value="ABC_transporter-like_CS"/>
</dbReference>
<dbReference type="RefSeq" id="WP_209477269.1">
    <property type="nucleotide sequence ID" value="NZ_JAHYCA010000005.1"/>
</dbReference>
<feature type="domain" description="ABC transporter" evidence="3">
    <location>
        <begin position="14"/>
        <end position="243"/>
    </location>
</feature>
<organism evidence="4 5">
    <name type="scientific">Billgrantia antri</name>
    <dbReference type="NCBI Taxonomy" id="2846777"/>
    <lineage>
        <taxon>Bacteria</taxon>
        <taxon>Pseudomonadati</taxon>
        <taxon>Pseudomonadota</taxon>
        <taxon>Gammaproteobacteria</taxon>
        <taxon>Oceanospirillales</taxon>
        <taxon>Halomonadaceae</taxon>
        <taxon>Billgrantia</taxon>
    </lineage>
</organism>
<dbReference type="InterPro" id="IPR027417">
    <property type="entry name" value="P-loop_NTPase"/>
</dbReference>
<keyword evidence="5" id="KW-1185">Reference proteome</keyword>
<keyword evidence="2 4" id="KW-0067">ATP-binding</keyword>
<gene>
    <name evidence="4" type="ORF">KPL81_14990</name>
</gene>
<dbReference type="Proteomes" id="UP000769617">
    <property type="component" value="Unassembled WGS sequence"/>
</dbReference>
<sequence length="576" mass="62616">MARHPGRATMTAAIRTTGLGRRFASRQVLTGVELDVRQGEIFGLLGPDGAGKTTLMQLLAAILDPSEGQAEVLGFDTVRQAAEVNARVGYMSQEFTLYDRLSVLENLQFAARIRDVAPDGFRRRSRELLAMAGLQDVLDRPAGKLSGGMRKKLSLCANLIHAPPLLLLDELSLGVDPVSRRDLWRLLRRYRDDGSTVVVSTPYMDEAEYCDRLAFLDQGWVLAVDSPAQLRARVQGRIYDVRTAMSAAVQAILRDVPEVLNLQWLADRLRIQLHAGADLPPAILARLRGLATLASAAPGLEEAFIALSTAQAPAAPPPVTPAVTETQGGEVRAERLSVRFGDFTAVDRVSVSVSPGEVIGWLGPNGAGKTTLIRVFCGLLMPSDGEAFVAGLSVTAQAQALRGRIGYMSQRFSLYPDLTVAENLRFFAGAYGLGGMRRRQAIEWASGMTALTGMETRRVSELSAAVRQRLALACSILHGPAVLFLDEPTSGVDPLNRQRFWQLIQTLASGGMTVFVTTHYLEEASYCHRLGLMHQGRLVALGTLEQLRQALRLPADAGMEAVFLGHLERTQRELAS</sequence>
<dbReference type="InterPro" id="IPR003439">
    <property type="entry name" value="ABC_transporter-like_ATP-bd"/>
</dbReference>
<accession>A0ABS6ZQV2</accession>
<evidence type="ECO:0000313" key="5">
    <source>
        <dbReference type="Proteomes" id="UP000769617"/>
    </source>
</evidence>
<evidence type="ECO:0000256" key="2">
    <source>
        <dbReference type="ARBA" id="ARBA00022840"/>
    </source>
</evidence>
<protein>
    <submittedName>
        <fullName evidence="4">ATP-binding cassette domain-containing protein</fullName>
    </submittedName>
</protein>
<name>A0ABS6ZQV2_9GAMM</name>
<dbReference type="PROSITE" id="PS50893">
    <property type="entry name" value="ABC_TRANSPORTER_2"/>
    <property type="match status" value="2"/>
</dbReference>
<dbReference type="Pfam" id="PF00005">
    <property type="entry name" value="ABC_tran"/>
    <property type="match status" value="2"/>
</dbReference>
<dbReference type="SMART" id="SM00382">
    <property type="entry name" value="AAA"/>
    <property type="match status" value="2"/>
</dbReference>
<dbReference type="Gene3D" id="3.40.50.300">
    <property type="entry name" value="P-loop containing nucleotide triphosphate hydrolases"/>
    <property type="match status" value="2"/>
</dbReference>
<dbReference type="SUPFAM" id="SSF52540">
    <property type="entry name" value="P-loop containing nucleoside triphosphate hydrolases"/>
    <property type="match status" value="2"/>
</dbReference>
<comment type="caution">
    <text evidence="4">The sequence shown here is derived from an EMBL/GenBank/DDBJ whole genome shotgun (WGS) entry which is preliminary data.</text>
</comment>
<proteinExistence type="predicted"/>
<keyword evidence="1" id="KW-0547">Nucleotide-binding</keyword>
<dbReference type="EMBL" id="JAHYCA010000005">
    <property type="protein sequence ID" value="MBW6392457.1"/>
    <property type="molecule type" value="Genomic_DNA"/>
</dbReference>
<dbReference type="GO" id="GO:0005524">
    <property type="term" value="F:ATP binding"/>
    <property type="evidence" value="ECO:0007669"/>
    <property type="project" value="UniProtKB-KW"/>
</dbReference>